<sequence>MRTSYSSWNQPGGRMLYLGFSASPAACRGFVSLTCFANVQWHLRLDLLSFRRC</sequence>
<dbReference type="Proteomes" id="UP000801864">
    <property type="component" value="Unassembled WGS sequence"/>
</dbReference>
<evidence type="ECO:0000313" key="1">
    <source>
        <dbReference type="EMBL" id="KAF3074103.1"/>
    </source>
</evidence>
<evidence type="ECO:0000313" key="2">
    <source>
        <dbReference type="Proteomes" id="UP000801864"/>
    </source>
</evidence>
<reference evidence="1 2" key="1">
    <citation type="submission" date="2018-06" db="EMBL/GenBank/DDBJ databases">
        <title>Genome analysis of cellulolytic fungus Trichoderma lentiforme CFAM-422.</title>
        <authorList>
            <person name="Steindorff A.S."/>
            <person name="Formighieri E.F."/>
            <person name="Midorikawa G.E.O."/>
            <person name="Tamietti M.S."/>
            <person name="Ramos E.Z."/>
            <person name="Silva A.S."/>
            <person name="Bon E.P.S."/>
            <person name="Mendes T.D."/>
            <person name="Damaso M.C.T."/>
            <person name="Favaro L.C.L."/>
        </authorList>
    </citation>
    <scope>NUCLEOTIDE SEQUENCE [LARGE SCALE GENOMIC DNA]</scope>
    <source>
        <strain evidence="1 2">CFAM-422</strain>
    </source>
</reference>
<dbReference type="AlphaFoldDB" id="A0A9P5CH17"/>
<keyword evidence="2" id="KW-1185">Reference proteome</keyword>
<proteinExistence type="predicted"/>
<dbReference type="EMBL" id="QLNT01000005">
    <property type="protein sequence ID" value="KAF3074103.1"/>
    <property type="molecule type" value="Genomic_DNA"/>
</dbReference>
<comment type="caution">
    <text evidence="1">The sequence shown here is derived from an EMBL/GenBank/DDBJ whole genome shotgun (WGS) entry which is preliminary data.</text>
</comment>
<gene>
    <name evidence="1" type="ORF">CFAM422_003284</name>
</gene>
<organism evidence="1 2">
    <name type="scientific">Trichoderma lentiforme</name>
    <dbReference type="NCBI Taxonomy" id="1567552"/>
    <lineage>
        <taxon>Eukaryota</taxon>
        <taxon>Fungi</taxon>
        <taxon>Dikarya</taxon>
        <taxon>Ascomycota</taxon>
        <taxon>Pezizomycotina</taxon>
        <taxon>Sordariomycetes</taxon>
        <taxon>Hypocreomycetidae</taxon>
        <taxon>Hypocreales</taxon>
        <taxon>Hypocreaceae</taxon>
        <taxon>Trichoderma</taxon>
    </lineage>
</organism>
<name>A0A9P5CH17_9HYPO</name>
<protein>
    <submittedName>
        <fullName evidence="1">Uncharacterized protein</fullName>
    </submittedName>
</protein>
<accession>A0A9P5CH17</accession>